<keyword evidence="2" id="KW-1185">Reference proteome</keyword>
<evidence type="ECO:0000313" key="2">
    <source>
        <dbReference type="Proteomes" id="UP000216429"/>
    </source>
</evidence>
<name>A0A261VCA6_9BORD</name>
<dbReference type="EMBL" id="NEVU01000003">
    <property type="protein sequence ID" value="OZI71778.1"/>
    <property type="molecule type" value="Genomic_DNA"/>
</dbReference>
<evidence type="ECO:0000313" key="1">
    <source>
        <dbReference type="EMBL" id="OZI71778.1"/>
    </source>
</evidence>
<proteinExistence type="predicted"/>
<dbReference type="Gene3D" id="3.40.190.10">
    <property type="entry name" value="Periplasmic binding protein-like II"/>
    <property type="match status" value="2"/>
</dbReference>
<comment type="caution">
    <text evidence="1">The sequence shown here is derived from an EMBL/GenBank/DDBJ whole genome shotgun (WGS) entry which is preliminary data.</text>
</comment>
<accession>A0A261VCA6</accession>
<evidence type="ECO:0008006" key="3">
    <source>
        <dbReference type="Google" id="ProtNLM"/>
    </source>
</evidence>
<sequence length="286" mass="32175">MTQLHTLRLAPNVPVFDLPITVALEHGLFEQRGLRVEFVDRHDPLTSSKDAFARQKESLYECGKADAYNLCEWAGLDRSDRSGRGSRVFALRPAVVAQVILSFDPEIQELRDLAGVPIGINEFTGSHYTALQFLDGALPREQVVLEHVGEPYVRYEQLKAGTLRAASLMEPYVSLALKEGAHIIGANFYRGAEVISPDLPLDLRQAYLAAVNEASALIQADRGRYKHHLITEPIRGRIQAHEIGDQFFRYAPSRPMDEDRFAFTAQWMGSWGLDLQRAQYQDLVVL</sequence>
<organism evidence="1 2">
    <name type="scientific">Bordetella genomosp. 12</name>
    <dbReference type="NCBI Taxonomy" id="463035"/>
    <lineage>
        <taxon>Bacteria</taxon>
        <taxon>Pseudomonadati</taxon>
        <taxon>Pseudomonadota</taxon>
        <taxon>Betaproteobacteria</taxon>
        <taxon>Burkholderiales</taxon>
        <taxon>Alcaligenaceae</taxon>
        <taxon>Bordetella</taxon>
    </lineage>
</organism>
<dbReference type="Proteomes" id="UP000216429">
    <property type="component" value="Unassembled WGS sequence"/>
</dbReference>
<dbReference type="SUPFAM" id="SSF53850">
    <property type="entry name" value="Periplasmic binding protein-like II"/>
    <property type="match status" value="1"/>
</dbReference>
<dbReference type="OrthoDB" id="9815602at2"/>
<dbReference type="AlphaFoldDB" id="A0A261VCA6"/>
<reference evidence="2" key="1">
    <citation type="submission" date="2017-05" db="EMBL/GenBank/DDBJ databases">
        <title>Complete and WGS of Bordetella genogroups.</title>
        <authorList>
            <person name="Spilker T."/>
            <person name="Lipuma J."/>
        </authorList>
    </citation>
    <scope>NUCLEOTIDE SEQUENCE [LARGE SCALE GENOMIC DNA]</scope>
    <source>
        <strain evidence="2">AU6712</strain>
    </source>
</reference>
<protein>
    <recommendedName>
        <fullName evidence="3">Nitrate ABC transporter substrate-binding protein</fullName>
    </recommendedName>
</protein>
<dbReference type="RefSeq" id="WP_094815685.1">
    <property type="nucleotide sequence ID" value="NZ_NEVU01000003.1"/>
</dbReference>
<gene>
    <name evidence="1" type="ORF">CAL22_18460</name>
</gene>